<dbReference type="Proteomes" id="UP000005113">
    <property type="component" value="Unassembled WGS sequence"/>
</dbReference>
<keyword evidence="2" id="KW-0175">Coiled coil</keyword>
<dbReference type="SUPFAM" id="SSF111369">
    <property type="entry name" value="HlyD-like secretion proteins"/>
    <property type="match status" value="1"/>
</dbReference>
<dbReference type="Gene3D" id="2.40.50.100">
    <property type="match status" value="1"/>
</dbReference>
<accession>J0P041</accession>
<dbReference type="RefSeq" id="WP_002658548.1">
    <property type="nucleotide sequence ID" value="NZ_JH719942.1"/>
</dbReference>
<reference evidence="5" key="1">
    <citation type="journal article" date="2012" name="Stand. Genomic Sci.">
        <title>Permanent draft genome sequence of the gliding predator Saprospira grandis strain Sa g1 (= HR1).</title>
        <authorList>
            <person name="Mavromatis K."/>
            <person name="Chertkov O."/>
            <person name="Lapidus A."/>
            <person name="Nolan M."/>
            <person name="Lucas S."/>
            <person name="Tice H."/>
            <person name="Del Rio T.G."/>
            <person name="Cheng J.F."/>
            <person name="Han C."/>
            <person name="Tapia R."/>
            <person name="Bruce D."/>
            <person name="Goodwin L.A."/>
            <person name="Pitluck S."/>
            <person name="Huntemann M."/>
            <person name="Liolios K."/>
            <person name="Pagani I."/>
            <person name="Ivanova N."/>
            <person name="Mikhailova N."/>
            <person name="Pati A."/>
            <person name="Chen A."/>
            <person name="Palaniappan K."/>
            <person name="Land M."/>
            <person name="Brambilla E.M."/>
            <person name="Rohde M."/>
            <person name="Spring S."/>
            <person name="Goker M."/>
            <person name="Detter J.C."/>
            <person name="Bristow J."/>
            <person name="Eisen J.A."/>
            <person name="Markowitz V."/>
            <person name="Hugenholtz P."/>
            <person name="Kyrpides N.C."/>
            <person name="Klenk H.P."/>
            <person name="Woyke T."/>
        </authorList>
    </citation>
    <scope>NUCLEOTIDE SEQUENCE [LARGE SCALE GENOMIC DNA]</scope>
    <source>
        <strain evidence="5">DSM 2844</strain>
    </source>
</reference>
<organism evidence="4 5">
    <name type="scientific">Saprospira grandis DSM 2844</name>
    <dbReference type="NCBI Taxonomy" id="694433"/>
    <lineage>
        <taxon>Bacteria</taxon>
        <taxon>Pseudomonadati</taxon>
        <taxon>Bacteroidota</taxon>
        <taxon>Saprospiria</taxon>
        <taxon>Saprospirales</taxon>
        <taxon>Saprospiraceae</taxon>
        <taxon>Saprospira</taxon>
    </lineage>
</organism>
<sequence length="393" mass="43668">MKSIYPFLLVASLMFSLSACETEEHKAAEEQTASPESPYIVWTDAQLKQSKLEWGQPQEHQLENSIKLGAYSRLPEGAKASLSVELPGKLLGIRKQEGEYVQKGEAILQIESLGYQQLLLANSQLERQIAEAEQALFYLEKALQRQEALAKEQINSGKALEQAQLEVDKAKASLAGMKKELSIRQNQLHQFSSAQAGHYWLQAPISGYISELDLSLGQSLSAGQPLLSIVDNKKMQAELEVFEKDWPLLEEGQKVDLSLAGPMGKRKLRAKVLRLGQAFGANKKSISVRLALDSLPFNLVEGLYMEAQLHLGQQKALVLPSSAIYQLGEQAYYYALAKTENGQHFFEPLPLVDAQQYDDFYYSPKISEQLKGRAVVLQGAYYLGASANTEEGE</sequence>
<dbReference type="Gene3D" id="2.40.30.170">
    <property type="match status" value="1"/>
</dbReference>
<dbReference type="PANTHER" id="PTHR30469:SF15">
    <property type="entry name" value="HLYD FAMILY OF SECRETION PROTEINS"/>
    <property type="match status" value="1"/>
</dbReference>
<gene>
    <name evidence="4" type="ORF">SapgrDRAFT_1408</name>
</gene>
<dbReference type="PANTHER" id="PTHR30469">
    <property type="entry name" value="MULTIDRUG RESISTANCE PROTEIN MDTA"/>
    <property type="match status" value="1"/>
</dbReference>
<dbReference type="InterPro" id="IPR006143">
    <property type="entry name" value="RND_pump_MFP"/>
</dbReference>
<dbReference type="GO" id="GO:0015562">
    <property type="term" value="F:efflux transmembrane transporter activity"/>
    <property type="evidence" value="ECO:0007669"/>
    <property type="project" value="TreeGrafter"/>
</dbReference>
<dbReference type="NCBIfam" id="TIGR01730">
    <property type="entry name" value="RND_mfp"/>
    <property type="match status" value="1"/>
</dbReference>
<evidence type="ECO:0000256" key="3">
    <source>
        <dbReference type="SAM" id="SignalP"/>
    </source>
</evidence>
<protein>
    <submittedName>
        <fullName evidence="4">RND family efflux transporter, MFP subunit</fullName>
    </submittedName>
</protein>
<dbReference type="PROSITE" id="PS51257">
    <property type="entry name" value="PROKAR_LIPOPROTEIN"/>
    <property type="match status" value="1"/>
</dbReference>
<proteinExistence type="inferred from homology"/>
<name>J0P041_9BACT</name>
<keyword evidence="3" id="KW-0732">Signal</keyword>
<feature type="coiled-coil region" evidence="2">
    <location>
        <begin position="115"/>
        <end position="180"/>
    </location>
</feature>
<dbReference type="AlphaFoldDB" id="J0P041"/>
<evidence type="ECO:0000256" key="1">
    <source>
        <dbReference type="ARBA" id="ARBA00009477"/>
    </source>
</evidence>
<evidence type="ECO:0000313" key="4">
    <source>
        <dbReference type="EMBL" id="EJF53124.1"/>
    </source>
</evidence>
<evidence type="ECO:0000256" key="2">
    <source>
        <dbReference type="SAM" id="Coils"/>
    </source>
</evidence>
<dbReference type="GO" id="GO:1990281">
    <property type="term" value="C:efflux pump complex"/>
    <property type="evidence" value="ECO:0007669"/>
    <property type="project" value="TreeGrafter"/>
</dbReference>
<dbReference type="OrthoDB" id="9814657at2"/>
<dbReference type="EMBL" id="JH719942">
    <property type="protein sequence ID" value="EJF53124.1"/>
    <property type="molecule type" value="Genomic_DNA"/>
</dbReference>
<dbReference type="HOGENOM" id="CLU_701866_0_0_10"/>
<dbReference type="Gene3D" id="1.10.287.470">
    <property type="entry name" value="Helix hairpin bin"/>
    <property type="match status" value="1"/>
</dbReference>
<comment type="similarity">
    <text evidence="1">Belongs to the membrane fusion protein (MFP) (TC 8.A.1) family.</text>
</comment>
<feature type="chain" id="PRO_5003737300" evidence="3">
    <location>
        <begin position="22"/>
        <end position="393"/>
    </location>
</feature>
<feature type="signal peptide" evidence="3">
    <location>
        <begin position="1"/>
        <end position="21"/>
    </location>
</feature>
<evidence type="ECO:0000313" key="5">
    <source>
        <dbReference type="Proteomes" id="UP000005113"/>
    </source>
</evidence>